<dbReference type="PANTHER" id="PTHR43806">
    <property type="entry name" value="PEPTIDASE S8"/>
    <property type="match status" value="1"/>
</dbReference>
<dbReference type="InterPro" id="IPR000209">
    <property type="entry name" value="Peptidase_S8/S53_dom"/>
</dbReference>
<accession>A0ABR6U4E1</accession>
<keyword evidence="10" id="KW-1185">Reference proteome</keyword>
<dbReference type="EMBL" id="JACMYC010000001">
    <property type="protein sequence ID" value="MBC2959255.1"/>
    <property type="molecule type" value="Genomic_DNA"/>
</dbReference>
<feature type="active site" description="Charge relay system" evidence="5">
    <location>
        <position position="274"/>
    </location>
</feature>
<reference evidence="9 10" key="1">
    <citation type="submission" date="2020-08" db="EMBL/GenBank/DDBJ databases">
        <title>novel species in genus Nocardioides.</title>
        <authorList>
            <person name="Zhang G."/>
        </authorList>
    </citation>
    <scope>NUCLEOTIDE SEQUENCE [LARGE SCALE GENOMIC DNA]</scope>
    <source>
        <strain evidence="9 10">SC8A-24</strain>
    </source>
</reference>
<organism evidence="9 10">
    <name type="scientific">Nocardioides deserti</name>
    <dbReference type="NCBI Taxonomy" id="1588644"/>
    <lineage>
        <taxon>Bacteria</taxon>
        <taxon>Bacillati</taxon>
        <taxon>Actinomycetota</taxon>
        <taxon>Actinomycetes</taxon>
        <taxon>Propionibacteriales</taxon>
        <taxon>Nocardioidaceae</taxon>
        <taxon>Nocardioides</taxon>
    </lineage>
</organism>
<dbReference type="RefSeq" id="WP_186344493.1">
    <property type="nucleotide sequence ID" value="NZ_BMMR01000001.1"/>
</dbReference>
<feature type="active site" description="Charge relay system" evidence="5">
    <location>
        <position position="119"/>
    </location>
</feature>
<evidence type="ECO:0000259" key="8">
    <source>
        <dbReference type="Pfam" id="PF00082"/>
    </source>
</evidence>
<dbReference type="PROSITE" id="PS00138">
    <property type="entry name" value="SUBTILASE_SER"/>
    <property type="match status" value="1"/>
</dbReference>
<dbReference type="PROSITE" id="PS00137">
    <property type="entry name" value="SUBTILASE_HIS"/>
    <property type="match status" value="1"/>
</dbReference>
<feature type="domain" description="Peptidase S8/S53" evidence="8">
    <location>
        <begin position="71"/>
        <end position="323"/>
    </location>
</feature>
<keyword evidence="2 5" id="KW-0645">Protease</keyword>
<dbReference type="Pfam" id="PF00082">
    <property type="entry name" value="Peptidase_S8"/>
    <property type="match status" value="1"/>
</dbReference>
<dbReference type="Proteomes" id="UP000604001">
    <property type="component" value="Unassembled WGS sequence"/>
</dbReference>
<comment type="similarity">
    <text evidence="1 5 6">Belongs to the peptidase S8 family.</text>
</comment>
<dbReference type="InterPro" id="IPR036852">
    <property type="entry name" value="Peptidase_S8/S53_dom_sf"/>
</dbReference>
<dbReference type="InterPro" id="IPR015500">
    <property type="entry name" value="Peptidase_S8_subtilisin-rel"/>
</dbReference>
<feature type="compositionally biased region" description="Low complexity" evidence="7">
    <location>
        <begin position="352"/>
        <end position="369"/>
    </location>
</feature>
<evidence type="ECO:0000256" key="3">
    <source>
        <dbReference type="ARBA" id="ARBA00022801"/>
    </source>
</evidence>
<evidence type="ECO:0000313" key="10">
    <source>
        <dbReference type="Proteomes" id="UP000604001"/>
    </source>
</evidence>
<keyword evidence="3 5" id="KW-0378">Hydrolase</keyword>
<evidence type="ECO:0000256" key="5">
    <source>
        <dbReference type="PROSITE-ProRule" id="PRU01240"/>
    </source>
</evidence>
<evidence type="ECO:0000256" key="6">
    <source>
        <dbReference type="RuleBase" id="RU003355"/>
    </source>
</evidence>
<dbReference type="PRINTS" id="PR00723">
    <property type="entry name" value="SUBTILISIN"/>
</dbReference>
<dbReference type="SUPFAM" id="SSF52743">
    <property type="entry name" value="Subtilisin-like"/>
    <property type="match status" value="1"/>
</dbReference>
<name>A0ABR6U4E1_9ACTN</name>
<feature type="active site" description="Charge relay system" evidence="5">
    <location>
        <position position="80"/>
    </location>
</feature>
<dbReference type="PANTHER" id="PTHR43806:SF11">
    <property type="entry name" value="CEREVISIN-RELATED"/>
    <property type="match status" value="1"/>
</dbReference>
<keyword evidence="4 5" id="KW-0720">Serine protease</keyword>
<dbReference type="InterPro" id="IPR023828">
    <property type="entry name" value="Peptidase_S8_Ser-AS"/>
</dbReference>
<evidence type="ECO:0000256" key="2">
    <source>
        <dbReference type="ARBA" id="ARBA00022670"/>
    </source>
</evidence>
<evidence type="ECO:0000256" key="1">
    <source>
        <dbReference type="ARBA" id="ARBA00011073"/>
    </source>
</evidence>
<dbReference type="PROSITE" id="PS51892">
    <property type="entry name" value="SUBTILASE"/>
    <property type="match status" value="1"/>
</dbReference>
<comment type="caution">
    <text evidence="9">The sequence shown here is derived from an EMBL/GenBank/DDBJ whole genome shotgun (WGS) entry which is preliminary data.</text>
</comment>
<dbReference type="InterPro" id="IPR050131">
    <property type="entry name" value="Peptidase_S8_subtilisin-like"/>
</dbReference>
<protein>
    <submittedName>
        <fullName evidence="9">S8 family serine peptidase</fullName>
    </submittedName>
</protein>
<evidence type="ECO:0000256" key="4">
    <source>
        <dbReference type="ARBA" id="ARBA00022825"/>
    </source>
</evidence>
<dbReference type="PROSITE" id="PS00136">
    <property type="entry name" value="SUBTILASE_ASP"/>
    <property type="match status" value="1"/>
</dbReference>
<dbReference type="InterPro" id="IPR023827">
    <property type="entry name" value="Peptidase_S8_Asp-AS"/>
</dbReference>
<dbReference type="InterPro" id="IPR022398">
    <property type="entry name" value="Peptidase_S8_His-AS"/>
</dbReference>
<dbReference type="Gene3D" id="3.40.50.200">
    <property type="entry name" value="Peptidase S8/S53 domain"/>
    <property type="match status" value="1"/>
</dbReference>
<evidence type="ECO:0000313" key="9">
    <source>
        <dbReference type="EMBL" id="MBC2959255.1"/>
    </source>
</evidence>
<evidence type="ECO:0000256" key="7">
    <source>
        <dbReference type="SAM" id="MobiDB-lite"/>
    </source>
</evidence>
<sequence length="517" mass="52225">MIVDEVVGPDDGVRAVRRAQTGDDLVAVSIDSKVSIDTPAAEAMSADVLRARQWALDRLAAEQVWAGWSSGAGSVVAVVDTGVDGSHPDLAGQLTASGADFVSGAVGVSGGGQVDPNGHGTHVAGVIAAVRGNSVGVAGLAPAAKIMPLRVLDADGSGWSSHIAKAIIYATDRGADVVNLSLGGPTEDPTTTVAANYAMTKGVPVIAAAGNERATGNAPSFPAAVPGVIAVASTDVDDSSSAFSNTGTYVDVAAPGGRIISTVPAGYAYMSGTSMATPHVAAIAALAVDVTDGAMTSEQLASALTITARDLGSAGWDPEHGYGLPDPDRALCSLTGCDARAVSPVPLPPAPVSDSPSPLPTATGTATTEPEPEPEPVPSPSATSTPEPTPVPESAPSPTPSSPPASPTPTSSPAPTAVQPVLAFTDRGGATTQGRRVRIRLRATDSDTGGPVAGLRVLVRGWRQGSVVVRRWVTTDRSGYAVTRIRVRATTRFDLKSPRTATTRSAASVSSIRWRVR</sequence>
<proteinExistence type="inferred from homology"/>
<gene>
    <name evidence="9" type="ORF">H7344_02955</name>
</gene>
<feature type="region of interest" description="Disordered" evidence="7">
    <location>
        <begin position="345"/>
        <end position="416"/>
    </location>
</feature>
<feature type="compositionally biased region" description="Pro residues" evidence="7">
    <location>
        <begin position="387"/>
        <end position="412"/>
    </location>
</feature>